<reference evidence="3" key="1">
    <citation type="journal article" date="2019" name="Int. J. Syst. Evol. Microbiol.">
        <title>The Global Catalogue of Microorganisms (GCM) 10K type strain sequencing project: providing services to taxonomists for standard genome sequencing and annotation.</title>
        <authorList>
            <consortium name="The Broad Institute Genomics Platform"/>
            <consortium name="The Broad Institute Genome Sequencing Center for Infectious Disease"/>
            <person name="Wu L."/>
            <person name="Ma J."/>
        </authorList>
    </citation>
    <scope>NUCLEOTIDE SEQUENCE [LARGE SCALE GENOMIC DNA]</scope>
    <source>
        <strain evidence="3">JCM 17975</strain>
    </source>
</reference>
<dbReference type="RefSeq" id="WP_253871177.1">
    <property type="nucleotide sequence ID" value="NZ_BAABHM010000004.1"/>
</dbReference>
<dbReference type="Proteomes" id="UP001500843">
    <property type="component" value="Unassembled WGS sequence"/>
</dbReference>
<dbReference type="SMART" id="SM00347">
    <property type="entry name" value="HTH_MARR"/>
    <property type="match status" value="1"/>
</dbReference>
<keyword evidence="3" id="KW-1185">Reference proteome</keyword>
<dbReference type="InterPro" id="IPR052526">
    <property type="entry name" value="HTH-type_Bedaq_tolerance"/>
</dbReference>
<dbReference type="InterPro" id="IPR036388">
    <property type="entry name" value="WH-like_DNA-bd_sf"/>
</dbReference>
<organism evidence="2 3">
    <name type="scientific">Promicromonospora umidemergens</name>
    <dbReference type="NCBI Taxonomy" id="629679"/>
    <lineage>
        <taxon>Bacteria</taxon>
        <taxon>Bacillati</taxon>
        <taxon>Actinomycetota</taxon>
        <taxon>Actinomycetes</taxon>
        <taxon>Micrococcales</taxon>
        <taxon>Promicromonosporaceae</taxon>
        <taxon>Promicromonospora</taxon>
    </lineage>
</organism>
<dbReference type="EMBL" id="BAABHM010000004">
    <property type="protein sequence ID" value="GAA4690373.1"/>
    <property type="molecule type" value="Genomic_DNA"/>
</dbReference>
<protein>
    <submittedName>
        <fullName evidence="2">MarR family winged helix-turn-helix transcriptional regulator</fullName>
    </submittedName>
</protein>
<dbReference type="PRINTS" id="PR00598">
    <property type="entry name" value="HTHMARR"/>
</dbReference>
<dbReference type="PANTHER" id="PTHR39515:SF2">
    <property type="entry name" value="HTH-TYPE TRANSCRIPTIONAL REGULATOR RV0880"/>
    <property type="match status" value="1"/>
</dbReference>
<dbReference type="PROSITE" id="PS50995">
    <property type="entry name" value="HTH_MARR_2"/>
    <property type="match status" value="1"/>
</dbReference>
<evidence type="ECO:0000313" key="3">
    <source>
        <dbReference type="Proteomes" id="UP001500843"/>
    </source>
</evidence>
<feature type="domain" description="HTH marR-type" evidence="1">
    <location>
        <begin position="1"/>
        <end position="139"/>
    </location>
</feature>
<dbReference type="PANTHER" id="PTHR39515">
    <property type="entry name" value="CONSERVED PROTEIN"/>
    <property type="match status" value="1"/>
</dbReference>
<gene>
    <name evidence="2" type="ORF">GCM10023198_06420</name>
</gene>
<name>A0ABP8WID4_9MICO</name>
<dbReference type="Pfam" id="PF01047">
    <property type="entry name" value="MarR"/>
    <property type="match status" value="1"/>
</dbReference>
<evidence type="ECO:0000313" key="2">
    <source>
        <dbReference type="EMBL" id="GAA4690373.1"/>
    </source>
</evidence>
<dbReference type="SUPFAM" id="SSF46785">
    <property type="entry name" value="Winged helix' DNA-binding domain"/>
    <property type="match status" value="1"/>
</dbReference>
<comment type="caution">
    <text evidence="2">The sequence shown here is derived from an EMBL/GenBank/DDBJ whole genome shotgun (WGS) entry which is preliminary data.</text>
</comment>
<proteinExistence type="predicted"/>
<dbReference type="InterPro" id="IPR036390">
    <property type="entry name" value="WH_DNA-bd_sf"/>
</dbReference>
<dbReference type="InterPro" id="IPR000835">
    <property type="entry name" value="HTH_MarR-typ"/>
</dbReference>
<dbReference type="Gene3D" id="1.10.10.10">
    <property type="entry name" value="Winged helix-like DNA-binding domain superfamily/Winged helix DNA-binding domain"/>
    <property type="match status" value="1"/>
</dbReference>
<sequence>MTSPIDRIEYEAMLFGRHLAMLPAGRSRRHGGLLDQSAYTLLSLLDAGGPASLSELAGATGLDVSTLNRQTAALRGAGLAERFEDPEGGQARKLRLSDDGRRLLTEEREASQVLLAELLTDWPEQDQAKLAELLARYNRVIEERSGRHWPRPVPEA</sequence>
<evidence type="ECO:0000259" key="1">
    <source>
        <dbReference type="PROSITE" id="PS50995"/>
    </source>
</evidence>
<accession>A0ABP8WID4</accession>